<feature type="region of interest" description="Disordered" evidence="13">
    <location>
        <begin position="212"/>
        <end position="250"/>
    </location>
</feature>
<evidence type="ECO:0000256" key="11">
    <source>
        <dbReference type="ARBA" id="ARBA00023150"/>
    </source>
</evidence>
<dbReference type="SUPFAM" id="SSF63867">
    <property type="entry name" value="MoeA C-terminal domain-like"/>
    <property type="match status" value="1"/>
</dbReference>
<evidence type="ECO:0000256" key="6">
    <source>
        <dbReference type="ARBA" id="ARBA00022679"/>
    </source>
</evidence>
<comment type="cofactor">
    <cofactor evidence="1">
        <name>Mg(2+)</name>
        <dbReference type="ChEBI" id="CHEBI:18420"/>
    </cofactor>
</comment>
<dbReference type="EMBL" id="EAAA01000714">
    <property type="status" value="NOT_ANNOTATED_CDS"/>
    <property type="molecule type" value="Genomic_DNA"/>
</dbReference>
<dbReference type="InterPro" id="IPR038987">
    <property type="entry name" value="MoeA-like"/>
</dbReference>
<evidence type="ECO:0000313" key="15">
    <source>
        <dbReference type="Ensembl" id="ENSCINP00000034497.1"/>
    </source>
</evidence>
<dbReference type="InterPro" id="IPR001453">
    <property type="entry name" value="MoaB/Mog_dom"/>
</dbReference>
<dbReference type="Gene3D" id="3.90.105.10">
    <property type="entry name" value="Molybdopterin biosynthesis moea protein, domain 2"/>
    <property type="match status" value="1"/>
</dbReference>
<dbReference type="FunFam" id="3.40.980.10:FF:000001">
    <property type="entry name" value="Molybdopterin molybdenumtransferase"/>
    <property type="match status" value="1"/>
</dbReference>
<evidence type="ECO:0000256" key="2">
    <source>
        <dbReference type="ARBA" id="ARBA00005046"/>
    </source>
</evidence>
<dbReference type="InterPro" id="IPR036688">
    <property type="entry name" value="MoeA_C_domain_IV_sf"/>
</dbReference>
<dbReference type="Pfam" id="PF00994">
    <property type="entry name" value="MoCF_biosynth"/>
    <property type="match status" value="2"/>
</dbReference>
<dbReference type="InterPro" id="IPR005110">
    <property type="entry name" value="MoeA_linker/N"/>
</dbReference>
<feature type="compositionally biased region" description="Polar residues" evidence="13">
    <location>
        <begin position="212"/>
        <end position="246"/>
    </location>
</feature>
<keyword evidence="12" id="KW-0511">Multifunctional enzyme</keyword>
<sequence>MSLSQVLSDKKSPAIFVGVLTIDDKCYNAQKKDVTGPKIQSILTEIKGFRVIIRTEKIVRDDIDEIKNTLCVWSDKLALDMIITVGGISLKANSVTPEATQAVVQREATGLQTAMVMRCLRDDPRSMVFRGIAGIRNKTLIINLPGYLQTAVACIEAISTSLPVVLGQLKDKEQVFKETITRKSSLKDDLINFNLPFTPQAPAITLQVGTKITSSSNQPRSTNGSQTLDSSSVSSAISTNHSQIPTSLSSGLLSTDSQILEENHAPVDIHHAPVDIHHAPVDIHHAPVDIHHAPVDIHHTPVDMHHTPVDMHHTPVDIHHAPVDIHHAPVDIHHAPVDIHHAPVDMHHTEFDINQEQDAHHVSENIHHASSLNSNSDTHYDAQSEDNRSSNLISKNDLLQINQVQVVSSFAENPFQENFSDSGVSAKTARRARVYPYPPVSLEKAFGLVLYHTVPTSITTTKVKDALYYTLAEDVTSKQSIPVLPTSILDGYAVIAFDVPGDLEVINNKQFGNSPVYVSAGKCLRVNTGDTMPPGSNACVKVEDTTVLQEAEDGDCELAIRVNELVKVGESVRDPGCDLQKGDLIYSAGTKLNQISIGVLAAAGVSNVPVYKLPVVAVFSIGNKLVDQNKENVRLDEIRDTNRPTLLMLLRNQGYPTIDYGILPSNRAQVKEMLTLAYQNADAVISTGGCSLGDKDIVKSVIQEIGGTLHFGRVNIKPGAPAAFGTLKTAASKKLFFCLPGVPVPALTAYYLLVKPCLQKLSGFKTYERKIIRSGVSSDINLGPTPECQRATVRYEKNEVVPFSDVTGNQSIHRLQSMAAANLLLLLPGKTSDLSVIKKGQIVDSLVIDEI</sequence>
<keyword evidence="16" id="KW-1185">Reference proteome</keyword>
<comment type="similarity">
    <text evidence="3">In the N-terminal section; belongs to the MoaB/Mog family.</text>
</comment>
<dbReference type="EMBL" id="EAAA01000713">
    <property type="status" value="NOT_ANNOTATED_CDS"/>
    <property type="molecule type" value="Genomic_DNA"/>
</dbReference>
<keyword evidence="5" id="KW-0500">Molybdenum</keyword>
<dbReference type="InParanoid" id="H2XXW3"/>
<dbReference type="Proteomes" id="UP000008144">
    <property type="component" value="Chromosome 11"/>
</dbReference>
<dbReference type="GO" id="GO:0006777">
    <property type="term" value="P:Mo-molybdopterin cofactor biosynthetic process"/>
    <property type="evidence" value="ECO:0000318"/>
    <property type="project" value="GO_Central"/>
</dbReference>
<dbReference type="GO" id="GO:0005737">
    <property type="term" value="C:cytoplasm"/>
    <property type="evidence" value="ECO:0000318"/>
    <property type="project" value="GO_Central"/>
</dbReference>
<dbReference type="GO" id="GO:0007529">
    <property type="term" value="P:establishment of synaptic specificity at neuromuscular junction"/>
    <property type="evidence" value="ECO:0000318"/>
    <property type="project" value="GO_Central"/>
</dbReference>
<keyword evidence="11" id="KW-0501">Molybdenum cofactor biosynthesis</keyword>
<keyword evidence="10" id="KW-0460">Magnesium</keyword>
<evidence type="ECO:0000256" key="4">
    <source>
        <dbReference type="ARBA" id="ARBA00008339"/>
    </source>
</evidence>
<name>H2XXW3_CIOIN</name>
<dbReference type="GO" id="GO:0097112">
    <property type="term" value="P:gamma-aminobutyric acid receptor clustering"/>
    <property type="evidence" value="ECO:0000318"/>
    <property type="project" value="GO_Central"/>
</dbReference>
<evidence type="ECO:0000256" key="12">
    <source>
        <dbReference type="ARBA" id="ARBA00023268"/>
    </source>
</evidence>
<protein>
    <recommendedName>
        <fullName evidence="14">MoaB/Mog domain-containing protein</fullName>
    </recommendedName>
</protein>
<dbReference type="Gene3D" id="2.40.340.10">
    <property type="entry name" value="MoeA, C-terminal, domain IV"/>
    <property type="match status" value="1"/>
</dbReference>
<accession>H2XXW3</accession>
<dbReference type="GO" id="GO:0072579">
    <property type="term" value="P:glycine receptor clustering"/>
    <property type="evidence" value="ECO:0000318"/>
    <property type="project" value="GO_Central"/>
</dbReference>
<dbReference type="GO" id="GO:0005829">
    <property type="term" value="C:cytosol"/>
    <property type="evidence" value="ECO:0000318"/>
    <property type="project" value="GO_Central"/>
</dbReference>
<reference evidence="15" key="4">
    <citation type="submission" date="2025-09" db="UniProtKB">
        <authorList>
            <consortium name="Ensembl"/>
        </authorList>
    </citation>
    <scope>IDENTIFICATION</scope>
</reference>
<evidence type="ECO:0000256" key="10">
    <source>
        <dbReference type="ARBA" id="ARBA00022842"/>
    </source>
</evidence>
<dbReference type="Gene3D" id="3.40.980.10">
    <property type="entry name" value="MoaB/Mog-like domain"/>
    <property type="match status" value="2"/>
</dbReference>
<evidence type="ECO:0000256" key="13">
    <source>
        <dbReference type="SAM" id="MobiDB-lite"/>
    </source>
</evidence>
<dbReference type="HOGENOM" id="CLU_010186_2_2_1"/>
<evidence type="ECO:0000256" key="5">
    <source>
        <dbReference type="ARBA" id="ARBA00022505"/>
    </source>
</evidence>
<comment type="similarity">
    <text evidence="4">In the C-terminal section; belongs to the MoeA family.</text>
</comment>
<dbReference type="SUPFAM" id="SSF53218">
    <property type="entry name" value="Molybdenum cofactor biosynthesis proteins"/>
    <property type="match status" value="2"/>
</dbReference>
<dbReference type="SMART" id="SM00852">
    <property type="entry name" value="MoCF_biosynth"/>
    <property type="match status" value="2"/>
</dbReference>
<evidence type="ECO:0000256" key="3">
    <source>
        <dbReference type="ARBA" id="ARBA00007589"/>
    </source>
</evidence>
<dbReference type="GO" id="GO:0005524">
    <property type="term" value="F:ATP binding"/>
    <property type="evidence" value="ECO:0007669"/>
    <property type="project" value="UniProtKB-KW"/>
</dbReference>
<feature type="domain" description="MoaB/Mog" evidence="14">
    <location>
        <begin position="617"/>
        <end position="760"/>
    </location>
</feature>
<reference evidence="15" key="2">
    <citation type="journal article" date="2008" name="Genome Biol.">
        <title>Improved genome assembly and evidence-based global gene model set for the chordate Ciona intestinalis: new insight into intron and operon populations.</title>
        <authorList>
            <person name="Satou Y."/>
            <person name="Mineta K."/>
            <person name="Ogasawara M."/>
            <person name="Sasakura Y."/>
            <person name="Shoguchi E."/>
            <person name="Ueno K."/>
            <person name="Yamada L."/>
            <person name="Matsumoto J."/>
            <person name="Wasserscheid J."/>
            <person name="Dewar K."/>
            <person name="Wiley G.B."/>
            <person name="Macmil S.L."/>
            <person name="Roe B.A."/>
            <person name="Zeller R.W."/>
            <person name="Hastings K.E."/>
            <person name="Lemaire P."/>
            <person name="Lindquist E."/>
            <person name="Endo T."/>
            <person name="Hotta K."/>
            <person name="Inaba K."/>
        </authorList>
    </citation>
    <scope>NUCLEOTIDE SEQUENCE [LARGE SCALE GENOMIC DNA]</scope>
    <source>
        <strain evidence="15">wild type</strain>
    </source>
</reference>
<dbReference type="SUPFAM" id="SSF63882">
    <property type="entry name" value="MoeA N-terminal region -like"/>
    <property type="match status" value="1"/>
</dbReference>
<evidence type="ECO:0000256" key="9">
    <source>
        <dbReference type="ARBA" id="ARBA00022840"/>
    </source>
</evidence>
<organism evidence="15 16">
    <name type="scientific">Ciona intestinalis</name>
    <name type="common">Transparent sea squirt</name>
    <name type="synonym">Ascidia intestinalis</name>
    <dbReference type="NCBI Taxonomy" id="7719"/>
    <lineage>
        <taxon>Eukaryota</taxon>
        <taxon>Metazoa</taxon>
        <taxon>Chordata</taxon>
        <taxon>Tunicata</taxon>
        <taxon>Ascidiacea</taxon>
        <taxon>Phlebobranchia</taxon>
        <taxon>Cionidae</taxon>
        <taxon>Ciona</taxon>
    </lineage>
</organism>
<dbReference type="CDD" id="cd00887">
    <property type="entry name" value="MoeA"/>
    <property type="match status" value="1"/>
</dbReference>
<dbReference type="Gene3D" id="2.170.190.11">
    <property type="entry name" value="Molybdopterin biosynthesis moea protein, domain 3"/>
    <property type="match status" value="1"/>
</dbReference>
<dbReference type="OMA" id="HAPVDIH"/>
<dbReference type="PANTHER" id="PTHR10192:SF5">
    <property type="entry name" value="GEPHYRIN"/>
    <property type="match status" value="1"/>
</dbReference>
<dbReference type="GO" id="GO:0061599">
    <property type="term" value="F:molybdopterin molybdotransferase activity"/>
    <property type="evidence" value="ECO:0000318"/>
    <property type="project" value="GO_Central"/>
</dbReference>
<keyword evidence="6" id="KW-0808">Transferase</keyword>
<dbReference type="FunFam" id="2.40.340.10:FF:000007">
    <property type="entry name" value="Molybdopterin molybdenumtransferase"/>
    <property type="match status" value="1"/>
</dbReference>
<dbReference type="GeneTree" id="ENSGT00390000016577"/>
<dbReference type="Pfam" id="PF03453">
    <property type="entry name" value="MoeA_N"/>
    <property type="match status" value="1"/>
</dbReference>
<evidence type="ECO:0000256" key="1">
    <source>
        <dbReference type="ARBA" id="ARBA00001946"/>
    </source>
</evidence>
<dbReference type="FunCoup" id="H2XXW3">
    <property type="interactions" value="1"/>
</dbReference>
<dbReference type="GO" id="GO:0030425">
    <property type="term" value="C:dendrite"/>
    <property type="evidence" value="ECO:0000318"/>
    <property type="project" value="GO_Central"/>
</dbReference>
<dbReference type="PANTHER" id="PTHR10192">
    <property type="entry name" value="MOLYBDOPTERIN BIOSYNTHESIS PROTEIN"/>
    <property type="match status" value="1"/>
</dbReference>
<evidence type="ECO:0000256" key="7">
    <source>
        <dbReference type="ARBA" id="ARBA00022723"/>
    </source>
</evidence>
<dbReference type="GO" id="GO:0099572">
    <property type="term" value="C:postsynaptic specialization"/>
    <property type="evidence" value="ECO:0000318"/>
    <property type="project" value="GO_Central"/>
</dbReference>
<evidence type="ECO:0000259" key="14">
    <source>
        <dbReference type="SMART" id="SM00852"/>
    </source>
</evidence>
<proteinExistence type="inferred from homology"/>
<keyword evidence="9" id="KW-0067">ATP-binding</keyword>
<dbReference type="FunFam" id="2.170.190.11:FF:000015">
    <property type="entry name" value="Molybdopterin molybdenumtransferase"/>
    <property type="match status" value="1"/>
</dbReference>
<dbReference type="GO" id="GO:0046872">
    <property type="term" value="F:metal ion binding"/>
    <property type="evidence" value="ECO:0007669"/>
    <property type="project" value="UniProtKB-KW"/>
</dbReference>
<dbReference type="STRING" id="7719.ENSCINP00000034497"/>
<dbReference type="Ensembl" id="ENSCINT00000030398.1">
    <property type="protein sequence ID" value="ENSCINP00000034497.1"/>
    <property type="gene ID" value="ENSCING00000023536.1"/>
</dbReference>
<dbReference type="InterPro" id="IPR036135">
    <property type="entry name" value="MoeA_linker/N_sf"/>
</dbReference>
<dbReference type="GO" id="GO:0045211">
    <property type="term" value="C:postsynaptic membrane"/>
    <property type="evidence" value="ECO:0000318"/>
    <property type="project" value="GO_Central"/>
</dbReference>
<comment type="pathway">
    <text evidence="2">Cofactor biosynthesis; molybdopterin biosynthesis.</text>
</comment>
<keyword evidence="7" id="KW-0479">Metal-binding</keyword>
<evidence type="ECO:0000256" key="8">
    <source>
        <dbReference type="ARBA" id="ARBA00022741"/>
    </source>
</evidence>
<dbReference type="InterPro" id="IPR036425">
    <property type="entry name" value="MoaB/Mog-like_dom_sf"/>
</dbReference>
<evidence type="ECO:0000313" key="16">
    <source>
        <dbReference type="Proteomes" id="UP000008144"/>
    </source>
</evidence>
<reference evidence="16" key="1">
    <citation type="journal article" date="2002" name="Science">
        <title>The draft genome of Ciona intestinalis: insights into chordate and vertebrate origins.</title>
        <authorList>
            <person name="Dehal P."/>
            <person name="Satou Y."/>
            <person name="Campbell R.K."/>
            <person name="Chapman J."/>
            <person name="Degnan B."/>
            <person name="De Tomaso A."/>
            <person name="Davidson B."/>
            <person name="Di Gregorio A."/>
            <person name="Gelpke M."/>
            <person name="Goodstein D.M."/>
            <person name="Harafuji N."/>
            <person name="Hastings K.E."/>
            <person name="Ho I."/>
            <person name="Hotta K."/>
            <person name="Huang W."/>
            <person name="Kawashima T."/>
            <person name="Lemaire P."/>
            <person name="Martinez D."/>
            <person name="Meinertzhagen I.A."/>
            <person name="Necula S."/>
            <person name="Nonaka M."/>
            <person name="Putnam N."/>
            <person name="Rash S."/>
            <person name="Saiga H."/>
            <person name="Satake M."/>
            <person name="Terry A."/>
            <person name="Yamada L."/>
            <person name="Wang H.G."/>
            <person name="Awazu S."/>
            <person name="Azumi K."/>
            <person name="Boore J."/>
            <person name="Branno M."/>
            <person name="Chin-Bow S."/>
            <person name="DeSantis R."/>
            <person name="Doyle S."/>
            <person name="Francino P."/>
            <person name="Keys D.N."/>
            <person name="Haga S."/>
            <person name="Hayashi H."/>
            <person name="Hino K."/>
            <person name="Imai K.S."/>
            <person name="Inaba K."/>
            <person name="Kano S."/>
            <person name="Kobayashi K."/>
            <person name="Kobayashi M."/>
            <person name="Lee B.I."/>
            <person name="Makabe K.W."/>
            <person name="Manohar C."/>
            <person name="Matassi G."/>
            <person name="Medina M."/>
            <person name="Mochizuki Y."/>
            <person name="Mount S."/>
            <person name="Morishita T."/>
            <person name="Miura S."/>
            <person name="Nakayama A."/>
            <person name="Nishizaka S."/>
            <person name="Nomoto H."/>
            <person name="Ohta F."/>
            <person name="Oishi K."/>
            <person name="Rigoutsos I."/>
            <person name="Sano M."/>
            <person name="Sasaki A."/>
            <person name="Sasakura Y."/>
            <person name="Shoguchi E."/>
            <person name="Shin-i T."/>
            <person name="Spagnuolo A."/>
            <person name="Stainier D."/>
            <person name="Suzuki M.M."/>
            <person name="Tassy O."/>
            <person name="Takatori N."/>
            <person name="Tokuoka M."/>
            <person name="Yagi K."/>
            <person name="Yoshizaki F."/>
            <person name="Wada S."/>
            <person name="Zhang C."/>
            <person name="Hyatt P.D."/>
            <person name="Larimer F."/>
            <person name="Detter C."/>
            <person name="Doggett N."/>
            <person name="Glavina T."/>
            <person name="Hawkins T."/>
            <person name="Richardson P."/>
            <person name="Lucas S."/>
            <person name="Kohara Y."/>
            <person name="Levine M."/>
            <person name="Satoh N."/>
            <person name="Rokhsar D.S."/>
        </authorList>
    </citation>
    <scope>NUCLEOTIDE SEQUENCE [LARGE SCALE GENOMIC DNA]</scope>
</reference>
<keyword evidence="8" id="KW-0547">Nucleotide-binding</keyword>
<reference evidence="15" key="3">
    <citation type="submission" date="2025-08" db="UniProtKB">
        <authorList>
            <consortium name="Ensembl"/>
        </authorList>
    </citation>
    <scope>IDENTIFICATION</scope>
</reference>
<feature type="domain" description="MoaB/Mog" evidence="14">
    <location>
        <begin position="18"/>
        <end position="165"/>
    </location>
</feature>
<dbReference type="AlphaFoldDB" id="H2XXW3"/>